<dbReference type="SUPFAM" id="SSF48452">
    <property type="entry name" value="TPR-like"/>
    <property type="match status" value="6"/>
</dbReference>
<comment type="subunit">
    <text evidence="3">Associated with the spliceosome.</text>
</comment>
<dbReference type="InterPro" id="IPR003107">
    <property type="entry name" value="HAT"/>
</dbReference>
<evidence type="ECO:0000256" key="2">
    <source>
        <dbReference type="ARBA" id="ARBA00008644"/>
    </source>
</evidence>
<evidence type="ECO:0000256" key="1">
    <source>
        <dbReference type="ARBA" id="ARBA00004123"/>
    </source>
</evidence>
<dbReference type="InterPro" id="IPR055430">
    <property type="entry name" value="HAT_Syf1_CNRKL1_C"/>
</dbReference>
<evidence type="ECO:0000313" key="15">
    <source>
        <dbReference type="EMBL" id="KAJ1972890.1"/>
    </source>
</evidence>
<organism evidence="15 16">
    <name type="scientific">Dimargaris verticillata</name>
    <dbReference type="NCBI Taxonomy" id="2761393"/>
    <lineage>
        <taxon>Eukaryota</taxon>
        <taxon>Fungi</taxon>
        <taxon>Fungi incertae sedis</taxon>
        <taxon>Zoopagomycota</taxon>
        <taxon>Kickxellomycotina</taxon>
        <taxon>Dimargaritomycetes</taxon>
        <taxon>Dimargaritales</taxon>
        <taxon>Dimargaritaceae</taxon>
        <taxon>Dimargaris</taxon>
    </lineage>
</organism>
<feature type="domain" description="Pre-mRNA-splicing factor Syf1/CRNKL1-like C-terminal HAT-repeats" evidence="13">
    <location>
        <begin position="395"/>
        <end position="778"/>
    </location>
</feature>
<reference evidence="15" key="1">
    <citation type="submission" date="2022-07" db="EMBL/GenBank/DDBJ databases">
        <title>Phylogenomic reconstructions and comparative analyses of Kickxellomycotina fungi.</title>
        <authorList>
            <person name="Reynolds N.K."/>
            <person name="Stajich J.E."/>
            <person name="Barry K."/>
            <person name="Grigoriev I.V."/>
            <person name="Crous P."/>
            <person name="Smith M.E."/>
        </authorList>
    </citation>
    <scope>NUCLEOTIDE SEQUENCE</scope>
    <source>
        <strain evidence="15">RSA 567</strain>
    </source>
</reference>
<keyword evidence="4" id="KW-0507">mRNA processing</keyword>
<feature type="domain" description="Pre-mRNA-splicing factor SYF1 central HAT repeats" evidence="12">
    <location>
        <begin position="184"/>
        <end position="393"/>
    </location>
</feature>
<feature type="non-terminal residue" evidence="15">
    <location>
        <position position="787"/>
    </location>
</feature>
<dbReference type="InterPro" id="IPR056350">
    <property type="entry name" value="HAT_Syf1_central"/>
</dbReference>
<evidence type="ECO:0000256" key="11">
    <source>
        <dbReference type="ARBA" id="ARBA00067212"/>
    </source>
</evidence>
<keyword evidence="16" id="KW-1185">Reference proteome</keyword>
<evidence type="ECO:0000256" key="9">
    <source>
        <dbReference type="ARBA" id="ARBA00037272"/>
    </source>
</evidence>
<dbReference type="GO" id="GO:0000974">
    <property type="term" value="C:Prp19 complex"/>
    <property type="evidence" value="ECO:0007669"/>
    <property type="project" value="TreeGrafter"/>
</dbReference>
<evidence type="ECO:0000256" key="4">
    <source>
        <dbReference type="ARBA" id="ARBA00022664"/>
    </source>
</evidence>
<comment type="similarity">
    <text evidence="2">Belongs to the crooked-neck family.</text>
</comment>
<protein>
    <recommendedName>
        <fullName evidence="10">Pre-mRNA-splicing factor SYF1</fullName>
    </recommendedName>
    <alternativeName>
        <fullName evidence="11">Pre-mRNA-splicing factor syf1</fullName>
    </alternativeName>
</protein>
<dbReference type="SMART" id="SM00386">
    <property type="entry name" value="HAT"/>
    <property type="match status" value="12"/>
</dbReference>
<evidence type="ECO:0000256" key="6">
    <source>
        <dbReference type="ARBA" id="ARBA00022737"/>
    </source>
</evidence>
<keyword evidence="7" id="KW-0508">mRNA splicing</keyword>
<evidence type="ECO:0000256" key="5">
    <source>
        <dbReference type="ARBA" id="ARBA00022728"/>
    </source>
</evidence>
<dbReference type="FunFam" id="1.25.40.10:FF:000023">
    <property type="entry name" value="Pre-mRNA-splicing factor SYF1"/>
    <property type="match status" value="1"/>
</dbReference>
<dbReference type="PANTHER" id="PTHR11246:SF5">
    <property type="entry name" value="PRE-MRNA-SPLICING FACTOR SYF1"/>
    <property type="match status" value="1"/>
</dbReference>
<gene>
    <name evidence="15" type="primary">SYF1</name>
    <name evidence="15" type="ORF">H4R34_005256</name>
</gene>
<evidence type="ECO:0000256" key="3">
    <source>
        <dbReference type="ARBA" id="ARBA00011524"/>
    </source>
</evidence>
<dbReference type="Gene3D" id="1.25.40.10">
    <property type="entry name" value="Tetratricopeptide repeat domain"/>
    <property type="match status" value="4"/>
</dbReference>
<keyword evidence="6" id="KW-0677">Repeat</keyword>
<dbReference type="GO" id="GO:0071007">
    <property type="term" value="C:U2-type catalytic step 2 spliceosome"/>
    <property type="evidence" value="ECO:0007669"/>
    <property type="project" value="TreeGrafter"/>
</dbReference>
<dbReference type="OrthoDB" id="10067343at2759"/>
<keyword evidence="5" id="KW-0747">Spliceosome</keyword>
<dbReference type="EMBL" id="JANBQB010000940">
    <property type="protein sequence ID" value="KAJ1972890.1"/>
    <property type="molecule type" value="Genomic_DNA"/>
</dbReference>
<dbReference type="FunFam" id="1.25.40.10:FF:000182">
    <property type="entry name" value="Pre-mRNA-splicing factor SYF1"/>
    <property type="match status" value="1"/>
</dbReference>
<dbReference type="FunFam" id="1.25.40.10:FF:000137">
    <property type="entry name" value="Pre-mRNA-splicing factor syf1"/>
    <property type="match status" value="1"/>
</dbReference>
<dbReference type="PANTHER" id="PTHR11246">
    <property type="entry name" value="PRE-MRNA SPLICING FACTOR"/>
    <property type="match status" value="1"/>
</dbReference>
<evidence type="ECO:0000259" key="12">
    <source>
        <dbReference type="Pfam" id="PF23220"/>
    </source>
</evidence>
<dbReference type="InterPro" id="IPR055433">
    <property type="entry name" value="HAT_Syf1-like_N"/>
</dbReference>
<sequence>MANAADLVACTFDFSKVQILDDDLPFERDIERNPYQLKCWLRYLDHKAEAPLLVRAFIYERAVKQLPGSYKLWKSYLDIRALVLKRKNPAIHGDQFRRVNLCFERALILLHKMPRLWLDYTTFLMKQPCVTRTRRTFDRALRALPITQHDRIWPLYLTFARRVGGETALKVYRRYIKLDANATEDYIDLLVDLHQYDEAARLLVRIIEDDRFTSKRGKSRYQLWTDLCDLMCQYPRDIQSIRAEVILKSGIRRFPDQAGRLWNALAQYWILLGQFETARDVFEEGIREVMTVRDFTQVFYAYAEYQESLITSKMQAASDREAQGHVDSRADLKLDLQLLQFENLMDRRPFLVNDVLLRQNPHNVMEWENRVTLCQSRGADKVIATYNDAVATIHPKKAAGPFHQLWTHFAQFHEASGQLDQAREVMERAVKVDYKHVNDLAEVWCAYAELELRHQAAARALLLLGRAVAPPANARLINYHDETLPVQRRVFKSLKLWSFYVDLEESIGSLESTRAAYDRILELKIATPQVVVNYTRYLQEQRYHEDSFRVYERGIELFGYPVAFELWNLYLKDFMQRYGGTKLERARDLFEQALAHCPAEYAKSLYLLYGRLEEEHGSARQAMRVYDRATRAVADNDRLEMFRFYIAKTHGLFGVVATREIYERAIEALPDRCIPEMCIEYAEMELKLNEVDRARALYGYASQFCDPRTNPDFWKIWHEFEVKHGNEDTFKEMLRIKRSVQAKFNTDANFVAAQVQSAQQAQATNEAITASTGEKTQNPNELDIDLD</sequence>
<evidence type="ECO:0000313" key="16">
    <source>
        <dbReference type="Proteomes" id="UP001151582"/>
    </source>
</evidence>
<evidence type="ECO:0000259" key="13">
    <source>
        <dbReference type="Pfam" id="PF23231"/>
    </source>
</evidence>
<evidence type="ECO:0000256" key="8">
    <source>
        <dbReference type="ARBA" id="ARBA00023242"/>
    </source>
</evidence>
<dbReference type="FunFam" id="1.25.40.10:FF:000038">
    <property type="entry name" value="Putative pre-mRNA-splicing factor SYF1"/>
    <property type="match status" value="1"/>
</dbReference>
<dbReference type="Pfam" id="PF23233">
    <property type="entry name" value="HAT_Syf1_CNRKL1_N"/>
    <property type="match status" value="1"/>
</dbReference>
<dbReference type="GO" id="GO:0000349">
    <property type="term" value="P:generation of catalytic spliceosome for first transesterification step"/>
    <property type="evidence" value="ECO:0007669"/>
    <property type="project" value="TreeGrafter"/>
</dbReference>
<dbReference type="InterPro" id="IPR011990">
    <property type="entry name" value="TPR-like_helical_dom_sf"/>
</dbReference>
<comment type="subcellular location">
    <subcellularLocation>
        <location evidence="1">Nucleus</location>
    </subcellularLocation>
</comment>
<comment type="caution">
    <text evidence="15">The sequence shown here is derived from an EMBL/GenBank/DDBJ whole genome shotgun (WGS) entry which is preliminary data.</text>
</comment>
<dbReference type="InterPro" id="IPR045075">
    <property type="entry name" value="Syf1-like"/>
</dbReference>
<dbReference type="AlphaFoldDB" id="A0A9W8B2P9"/>
<name>A0A9W8B2P9_9FUNG</name>
<keyword evidence="8" id="KW-0539">Nucleus</keyword>
<evidence type="ECO:0000259" key="14">
    <source>
        <dbReference type="Pfam" id="PF23233"/>
    </source>
</evidence>
<accession>A0A9W8B2P9</accession>
<evidence type="ECO:0000256" key="10">
    <source>
        <dbReference type="ARBA" id="ARBA00039472"/>
    </source>
</evidence>
<evidence type="ECO:0000256" key="7">
    <source>
        <dbReference type="ARBA" id="ARBA00023187"/>
    </source>
</evidence>
<proteinExistence type="inferred from homology"/>
<dbReference type="Proteomes" id="UP001151582">
    <property type="component" value="Unassembled WGS sequence"/>
</dbReference>
<comment type="function">
    <text evidence="9">Involved in pre-mRNA splicing and cell cycle progression.</text>
</comment>
<dbReference type="Pfam" id="PF23220">
    <property type="entry name" value="HAT_Syf1_M"/>
    <property type="match status" value="1"/>
</dbReference>
<dbReference type="GO" id="GO:0071014">
    <property type="term" value="C:post-mRNA release spliceosomal complex"/>
    <property type="evidence" value="ECO:0007669"/>
    <property type="project" value="TreeGrafter"/>
</dbReference>
<feature type="domain" description="Pre-mRNA-splicing factor Syf1-like N-terminal HAT-repeats" evidence="14">
    <location>
        <begin position="22"/>
        <end position="179"/>
    </location>
</feature>
<dbReference type="Pfam" id="PF23231">
    <property type="entry name" value="HAT_Syf1_CNRKL1_C"/>
    <property type="match status" value="1"/>
</dbReference>